<dbReference type="OrthoDB" id="9813603at2"/>
<sequence>MCAKSPDELAKERLARIQAAMNLEEPDRVPLSGVGGDVIPAYAGITHYEFCFDYNKTREALAKFNKDFPCDWTFASGFTGVGVPPLTYAFADDPEVSTVFGMSGRTHDILGDKCTRYPGRELAENCSPQFIGGTFMQPEEYDQLIEDPVGFIAETVLPRICRNLETPRKAMATWVRLGMESGNVMAFMQGVAEDLANIGMPSIPLTLAMAPLDLIGDGLRDVTNVLIDVRKYPDKVKKACEALIEPILKIALAMKPLGANIAFIPLHLNEYLSPKLYNEFYWPYLKEVILRLADEGIKSMVFFEGKHEPHLETILELPPKWGIAYFEKTDIRKAKELLKNHTCVMGGIPISLIIGSTPEKIDEYVKGLMEDIKPGGGYIASTSIGIAPRETPLENIRALIDAVEKYGKY</sequence>
<feature type="domain" description="Uroporphyrinogen decarboxylase (URO-D)" evidence="1">
    <location>
        <begin position="193"/>
        <end position="406"/>
    </location>
</feature>
<organism evidence="2">
    <name type="scientific">Tepidanaerobacter syntrophicus</name>
    <dbReference type="NCBI Taxonomy" id="224999"/>
    <lineage>
        <taxon>Bacteria</taxon>
        <taxon>Bacillati</taxon>
        <taxon>Bacillota</taxon>
        <taxon>Clostridia</taxon>
        <taxon>Thermosediminibacterales</taxon>
        <taxon>Tepidanaerobacteraceae</taxon>
        <taxon>Tepidanaerobacter</taxon>
    </lineage>
</organism>
<dbReference type="PANTHER" id="PTHR47099:SF1">
    <property type="entry name" value="METHYLCOBAMIDE:COM METHYLTRANSFERASE MTBA"/>
    <property type="match status" value="1"/>
</dbReference>
<accession>A0A0U9HLN2</accession>
<dbReference type="PANTHER" id="PTHR47099">
    <property type="entry name" value="METHYLCOBAMIDE:COM METHYLTRANSFERASE MTBA"/>
    <property type="match status" value="1"/>
</dbReference>
<dbReference type="InterPro" id="IPR052024">
    <property type="entry name" value="Methanogen_methyltrans"/>
</dbReference>
<evidence type="ECO:0000313" key="2">
    <source>
        <dbReference type="EMBL" id="GAQ26316.1"/>
    </source>
</evidence>
<dbReference type="Gene3D" id="3.20.20.210">
    <property type="match status" value="1"/>
</dbReference>
<gene>
    <name evidence="2" type="ORF">TSYNT_9587</name>
</gene>
<dbReference type="Proteomes" id="UP000062160">
    <property type="component" value="Unassembled WGS sequence"/>
</dbReference>
<dbReference type="InterPro" id="IPR038071">
    <property type="entry name" value="UROD/MetE-like_sf"/>
</dbReference>
<dbReference type="EMBL" id="DF977003">
    <property type="protein sequence ID" value="GAQ26316.1"/>
    <property type="molecule type" value="Genomic_DNA"/>
</dbReference>
<dbReference type="InterPro" id="IPR000257">
    <property type="entry name" value="Uroporphyrinogen_deCOase"/>
</dbReference>
<dbReference type="SUPFAM" id="SSF51726">
    <property type="entry name" value="UROD/MetE-like"/>
    <property type="match status" value="1"/>
</dbReference>
<dbReference type="GO" id="GO:0006779">
    <property type="term" value="P:porphyrin-containing compound biosynthetic process"/>
    <property type="evidence" value="ECO:0007669"/>
    <property type="project" value="InterPro"/>
</dbReference>
<protein>
    <submittedName>
        <fullName evidence="2">Uroporphyrinogen decarboxylase</fullName>
    </submittedName>
</protein>
<keyword evidence="3" id="KW-1185">Reference proteome</keyword>
<proteinExistence type="predicted"/>
<evidence type="ECO:0000313" key="3">
    <source>
        <dbReference type="Proteomes" id="UP000062160"/>
    </source>
</evidence>
<dbReference type="GO" id="GO:0004853">
    <property type="term" value="F:uroporphyrinogen decarboxylase activity"/>
    <property type="evidence" value="ECO:0007669"/>
    <property type="project" value="InterPro"/>
</dbReference>
<reference evidence="2" key="1">
    <citation type="journal article" date="2016" name="Genome Announc.">
        <title>Draft Genome Sequence of the Syntrophic Lactate-Degrading Bacterium Tepidanaerobacter syntrophicus JLT.</title>
        <authorList>
            <person name="Matsuura N."/>
            <person name="Ohashi A."/>
            <person name="Tourlousse D.M."/>
            <person name="Sekiguchi Y."/>
        </authorList>
    </citation>
    <scope>NUCLEOTIDE SEQUENCE [LARGE SCALE GENOMIC DNA]</scope>
    <source>
        <strain evidence="2">JL</strain>
    </source>
</reference>
<name>A0A0U9HLN2_9FIRM</name>
<dbReference type="AlphaFoldDB" id="A0A0U9HLN2"/>
<dbReference type="Pfam" id="PF01208">
    <property type="entry name" value="URO-D"/>
    <property type="match status" value="1"/>
</dbReference>
<evidence type="ECO:0000259" key="1">
    <source>
        <dbReference type="Pfam" id="PF01208"/>
    </source>
</evidence>